<dbReference type="SUPFAM" id="SSF46689">
    <property type="entry name" value="Homeodomain-like"/>
    <property type="match status" value="1"/>
</dbReference>
<keyword evidence="5" id="KW-1185">Reference proteome</keyword>
<dbReference type="RefSeq" id="WP_193500297.1">
    <property type="nucleotide sequence ID" value="NZ_JADCKC010000001.1"/>
</dbReference>
<dbReference type="PROSITE" id="PS50977">
    <property type="entry name" value="HTH_TETR_2"/>
    <property type="match status" value="1"/>
</dbReference>
<dbReference type="InterPro" id="IPR001647">
    <property type="entry name" value="HTH_TetR"/>
</dbReference>
<evidence type="ECO:0000256" key="1">
    <source>
        <dbReference type="ARBA" id="ARBA00023125"/>
    </source>
</evidence>
<dbReference type="InterPro" id="IPR039532">
    <property type="entry name" value="TetR_C_Firmicutes"/>
</dbReference>
<dbReference type="PANTHER" id="PTHR43479:SF7">
    <property type="entry name" value="TETR-FAMILY TRANSCRIPTIONAL REGULATOR"/>
    <property type="match status" value="1"/>
</dbReference>
<organism evidence="4 5">
    <name type="scientific">Gemmiger gallinarum</name>
    <dbReference type="NCBI Taxonomy" id="2779354"/>
    <lineage>
        <taxon>Bacteria</taxon>
        <taxon>Bacillati</taxon>
        <taxon>Bacillota</taxon>
        <taxon>Clostridia</taxon>
        <taxon>Eubacteriales</taxon>
        <taxon>Gemmiger</taxon>
    </lineage>
</organism>
<reference evidence="4 5" key="1">
    <citation type="submission" date="2020-10" db="EMBL/GenBank/DDBJ databases">
        <title>ChiBAC.</title>
        <authorList>
            <person name="Zenner C."/>
            <person name="Hitch T.C.A."/>
            <person name="Clavel T."/>
        </authorList>
    </citation>
    <scope>NUCLEOTIDE SEQUENCE [LARGE SCALE GENOMIC DNA]</scope>
    <source>
        <strain evidence="4 5">DSM 109015</strain>
    </source>
</reference>
<sequence length="187" mass="21741">MQEKKSDLRVQKTRESIRRAYLELLRARPAKEITVTQICRLARINRGTFYLHYQDTQDLLDSLINDLMAELSNILHKYSPQQLNENPFPIIYEAFSHFARHAEILPLLQKNSNSGFMEKMKSMISEMALTEWLPLHGDQKPEDYPYINAFIVSGTIEVFQVWLQSGMKKSADELASLIERLALQGIR</sequence>
<protein>
    <submittedName>
        <fullName evidence="4">TetR/AcrR family transcriptional regulator C-terminal domain-containing protein</fullName>
    </submittedName>
</protein>
<evidence type="ECO:0000256" key="2">
    <source>
        <dbReference type="PROSITE-ProRule" id="PRU00335"/>
    </source>
</evidence>
<gene>
    <name evidence="4" type="ORF">INF35_04435</name>
</gene>
<evidence type="ECO:0000313" key="4">
    <source>
        <dbReference type="EMBL" id="MBE5037032.1"/>
    </source>
</evidence>
<dbReference type="Pfam" id="PF14278">
    <property type="entry name" value="TetR_C_8"/>
    <property type="match status" value="1"/>
</dbReference>
<evidence type="ECO:0000259" key="3">
    <source>
        <dbReference type="PROSITE" id="PS50977"/>
    </source>
</evidence>
<keyword evidence="1 2" id="KW-0238">DNA-binding</keyword>
<feature type="domain" description="HTH tetR-type" evidence="3">
    <location>
        <begin position="11"/>
        <end position="71"/>
    </location>
</feature>
<dbReference type="PANTHER" id="PTHR43479">
    <property type="entry name" value="ACREF/ENVCD OPERON REPRESSOR-RELATED"/>
    <property type="match status" value="1"/>
</dbReference>
<dbReference type="EMBL" id="JADCKC010000001">
    <property type="protein sequence ID" value="MBE5037032.1"/>
    <property type="molecule type" value="Genomic_DNA"/>
</dbReference>
<name>A0ABR9R264_9FIRM</name>
<dbReference type="InterPro" id="IPR009057">
    <property type="entry name" value="Homeodomain-like_sf"/>
</dbReference>
<dbReference type="Gene3D" id="1.10.357.10">
    <property type="entry name" value="Tetracycline Repressor, domain 2"/>
    <property type="match status" value="1"/>
</dbReference>
<accession>A0ABR9R264</accession>
<proteinExistence type="predicted"/>
<dbReference type="Proteomes" id="UP000768567">
    <property type="component" value="Unassembled WGS sequence"/>
</dbReference>
<dbReference type="InterPro" id="IPR050624">
    <property type="entry name" value="HTH-type_Tx_Regulator"/>
</dbReference>
<feature type="DNA-binding region" description="H-T-H motif" evidence="2">
    <location>
        <begin position="34"/>
        <end position="53"/>
    </location>
</feature>
<evidence type="ECO:0000313" key="5">
    <source>
        <dbReference type="Proteomes" id="UP000768567"/>
    </source>
</evidence>
<comment type="caution">
    <text evidence="4">The sequence shown here is derived from an EMBL/GenBank/DDBJ whole genome shotgun (WGS) entry which is preliminary data.</text>
</comment>